<dbReference type="PANTHER" id="PTHR30346:SF30">
    <property type="entry name" value="SMALL NEUTRAL PROTEASE REGULATORY PROTEIN"/>
    <property type="match status" value="1"/>
</dbReference>
<evidence type="ECO:0000256" key="3">
    <source>
        <dbReference type="ARBA" id="ARBA00023125"/>
    </source>
</evidence>
<dbReference type="SUPFAM" id="SSF46785">
    <property type="entry name" value="Winged helix' DNA-binding domain"/>
    <property type="match status" value="1"/>
</dbReference>
<evidence type="ECO:0000313" key="7">
    <source>
        <dbReference type="Proteomes" id="UP001442841"/>
    </source>
</evidence>
<dbReference type="Gene3D" id="3.40.190.290">
    <property type="match status" value="1"/>
</dbReference>
<evidence type="ECO:0000256" key="1">
    <source>
        <dbReference type="ARBA" id="ARBA00009437"/>
    </source>
</evidence>
<sequence>MELQQLRYVLAVAEHRNFTRAASACFVVQSALSHQVAKLEAELGVALFARTSRRVEVTVAGAAFLPWARQALDAAERAATEARAAEGIVAGPLTIGLIPTMTALDLPRFITKMRDTYPEVSVKLRIVGSDESIAGVRDGKLDLALIGLADGIAPQGVAHELIASETLVAVLPQGHRLANRSALTLADLADEPFADFAVGGPGRAQSDRAFAAAGLGRTVPYEASTPELICSLVEAGLCVALLSQAVVQNHGVRTVEVTDGPRRNQHLIWNGFDPTPTAQAALGIALRSGGEHTTQ</sequence>
<dbReference type="InterPro" id="IPR000847">
    <property type="entry name" value="LysR_HTH_N"/>
</dbReference>
<organism evidence="6 7">
    <name type="scientific">Ammonicoccus fulvus</name>
    <dbReference type="NCBI Taxonomy" id="3138240"/>
    <lineage>
        <taxon>Bacteria</taxon>
        <taxon>Bacillati</taxon>
        <taxon>Actinomycetota</taxon>
        <taxon>Actinomycetes</taxon>
        <taxon>Propionibacteriales</taxon>
        <taxon>Propionibacteriaceae</taxon>
        <taxon>Ammonicoccus</taxon>
    </lineage>
</organism>
<dbReference type="SUPFAM" id="SSF53850">
    <property type="entry name" value="Periplasmic binding protein-like II"/>
    <property type="match status" value="1"/>
</dbReference>
<dbReference type="PRINTS" id="PR00039">
    <property type="entry name" value="HTHLYSR"/>
</dbReference>
<evidence type="ECO:0000256" key="4">
    <source>
        <dbReference type="ARBA" id="ARBA00023163"/>
    </source>
</evidence>
<proteinExistence type="inferred from homology"/>
<dbReference type="Gene3D" id="1.10.10.10">
    <property type="entry name" value="Winged helix-like DNA-binding domain superfamily/Winged helix DNA-binding domain"/>
    <property type="match status" value="1"/>
</dbReference>
<keyword evidence="3" id="KW-0238">DNA-binding</keyword>
<dbReference type="EMBL" id="CP154795">
    <property type="protein sequence ID" value="XAN06971.1"/>
    <property type="molecule type" value="Genomic_DNA"/>
</dbReference>
<dbReference type="InterPro" id="IPR005119">
    <property type="entry name" value="LysR_subst-bd"/>
</dbReference>
<name>A0ABZ3FLQ0_9ACTN</name>
<evidence type="ECO:0000313" key="6">
    <source>
        <dbReference type="EMBL" id="XAN06971.1"/>
    </source>
</evidence>
<accession>A0ABZ3FLQ0</accession>
<dbReference type="PROSITE" id="PS50931">
    <property type="entry name" value="HTH_LYSR"/>
    <property type="match status" value="1"/>
</dbReference>
<keyword evidence="2" id="KW-0805">Transcription regulation</keyword>
<evidence type="ECO:0000256" key="2">
    <source>
        <dbReference type="ARBA" id="ARBA00023015"/>
    </source>
</evidence>
<keyword evidence="7" id="KW-1185">Reference proteome</keyword>
<evidence type="ECO:0000259" key="5">
    <source>
        <dbReference type="PROSITE" id="PS50931"/>
    </source>
</evidence>
<reference evidence="6 7" key="1">
    <citation type="submission" date="2024-04" db="EMBL/GenBank/DDBJ databases">
        <title>Isolation of an actinomycete strain from pig manure.</title>
        <authorList>
            <person name="Gong T."/>
            <person name="Yu Z."/>
            <person name="An M."/>
            <person name="Wei C."/>
            <person name="Yang W."/>
            <person name="Liu L."/>
        </authorList>
    </citation>
    <scope>NUCLEOTIDE SEQUENCE [LARGE SCALE GENOMIC DNA]</scope>
    <source>
        <strain evidence="6 7">ZF39</strain>
    </source>
</reference>
<dbReference type="Proteomes" id="UP001442841">
    <property type="component" value="Chromosome"/>
</dbReference>
<dbReference type="Pfam" id="PF00126">
    <property type="entry name" value="HTH_1"/>
    <property type="match status" value="1"/>
</dbReference>
<protein>
    <submittedName>
        <fullName evidence="6">LysR family transcriptional regulator</fullName>
    </submittedName>
</protein>
<dbReference type="PANTHER" id="PTHR30346">
    <property type="entry name" value="TRANSCRIPTIONAL DUAL REGULATOR HCAR-RELATED"/>
    <property type="match status" value="1"/>
</dbReference>
<gene>
    <name evidence="6" type="ORF">AADG42_06540</name>
</gene>
<dbReference type="InterPro" id="IPR036388">
    <property type="entry name" value="WH-like_DNA-bd_sf"/>
</dbReference>
<dbReference type="CDD" id="cd08436">
    <property type="entry name" value="PBP2_LTTR_like_3"/>
    <property type="match status" value="1"/>
</dbReference>
<dbReference type="InterPro" id="IPR036390">
    <property type="entry name" value="WH_DNA-bd_sf"/>
</dbReference>
<dbReference type="Pfam" id="PF03466">
    <property type="entry name" value="LysR_substrate"/>
    <property type="match status" value="1"/>
</dbReference>
<keyword evidence="4" id="KW-0804">Transcription</keyword>
<dbReference type="RefSeq" id="WP_425308414.1">
    <property type="nucleotide sequence ID" value="NZ_CP154795.1"/>
</dbReference>
<feature type="domain" description="HTH lysR-type" evidence="5">
    <location>
        <begin position="1"/>
        <end position="58"/>
    </location>
</feature>
<comment type="similarity">
    <text evidence="1">Belongs to the LysR transcriptional regulatory family.</text>
</comment>